<reference evidence="2" key="1">
    <citation type="submission" date="2023-06" db="EMBL/GenBank/DDBJ databases">
        <title>Genome-scale phylogeny and comparative genomics of the fungal order Sordariales.</title>
        <authorList>
            <consortium name="Lawrence Berkeley National Laboratory"/>
            <person name="Hensen N."/>
            <person name="Bonometti L."/>
            <person name="Westerberg I."/>
            <person name="Brannstrom I.O."/>
            <person name="Guillou S."/>
            <person name="Cros-Aarteil S."/>
            <person name="Calhoun S."/>
            <person name="Haridas S."/>
            <person name="Kuo A."/>
            <person name="Mondo S."/>
            <person name="Pangilinan J."/>
            <person name="Riley R."/>
            <person name="LaButti K."/>
            <person name="Andreopoulos B."/>
            <person name="Lipzen A."/>
            <person name="Chen C."/>
            <person name="Yanf M."/>
            <person name="Daum C."/>
            <person name="Ng V."/>
            <person name="Clum A."/>
            <person name="Steindorff A."/>
            <person name="Ohm R."/>
            <person name="Martin F."/>
            <person name="Silar P."/>
            <person name="Natvig D."/>
            <person name="Lalanne C."/>
            <person name="Gautier V."/>
            <person name="Ament-velasquez S.L."/>
            <person name="Kruys A."/>
            <person name="Hutchinson M.I."/>
            <person name="Powell A.J."/>
            <person name="Barry K."/>
            <person name="Miller A.N."/>
            <person name="Grigoriev I.V."/>
            <person name="Debuchy R."/>
            <person name="Gladieux P."/>
            <person name="Thoren M.H."/>
            <person name="Johannesson H."/>
        </authorList>
    </citation>
    <scope>NUCLEOTIDE SEQUENCE</scope>
    <source>
        <strain evidence="2">SMH3391-2</strain>
    </source>
</reference>
<dbReference type="InterPro" id="IPR042517">
    <property type="entry name" value="Glyco_hydro_64_N_2"/>
</dbReference>
<dbReference type="PROSITE" id="PS52006">
    <property type="entry name" value="GH64"/>
    <property type="match status" value="1"/>
</dbReference>
<dbReference type="Gene3D" id="3.30.920.50">
    <property type="entry name" value="Beta-1,3-glucanase, C-terminal domain"/>
    <property type="match status" value="1"/>
</dbReference>
<dbReference type="EMBL" id="JAULSR010000004">
    <property type="protein sequence ID" value="KAK0621477.1"/>
    <property type="molecule type" value="Genomic_DNA"/>
</dbReference>
<protein>
    <submittedName>
        <fullName evidence="2">Glucanase B</fullName>
    </submittedName>
</protein>
<sequence>MATLEEVLGAQKRHGILQAPTTSTLNISLQNNTTSSNVWAYITGLDINKNNAVFLLQSDGKTGYYPQSPASTQSPLLQNCHIQLGAPGTSRAVTIPQIAGGRIWFCRDNQLRFLLNPGPALVEPSVTNPSDPNYSFYWSFAEFTFNTSQLFANISYVDFVSLPISLALKSATAGVANQVVTGMSPSGLDTVCANLVAQNARDGAGWDKLIVKSPSSPSSSNLRALSPNAGIVMDNALFAGYYQPYVDAVWAKYASSPLTVDTQAQWGVLQAQVSPATKLLTFPDAGAFPQPSSADIFSCSTGAFAWYPGPNGDVMGNITARLAAAFNRSTLLVNADQPAGETVASYYKDGAVATNHYARIVHAANADGKGYAFPYDDVAPEERLGVAGTVSDGNPGVFAVAVGGGVAVVDGGVPCCLLRVLG</sequence>
<dbReference type="PANTHER" id="PTHR38165:SF1">
    <property type="entry name" value="GLUCANASE B"/>
    <property type="match status" value="1"/>
</dbReference>
<proteinExistence type="predicted"/>
<dbReference type="Pfam" id="PF16483">
    <property type="entry name" value="Glyco_hydro_64"/>
    <property type="match status" value="1"/>
</dbReference>
<keyword evidence="3" id="KW-1185">Reference proteome</keyword>
<accession>A0AA39WU29</accession>
<evidence type="ECO:0000313" key="2">
    <source>
        <dbReference type="EMBL" id="KAK0621477.1"/>
    </source>
</evidence>
<dbReference type="AlphaFoldDB" id="A0AA39WU29"/>
<dbReference type="InterPro" id="IPR037176">
    <property type="entry name" value="Osmotin/thaumatin-like_sf"/>
</dbReference>
<evidence type="ECO:0000259" key="1">
    <source>
        <dbReference type="PROSITE" id="PS52006"/>
    </source>
</evidence>
<feature type="domain" description="GH64" evidence="1">
    <location>
        <begin position="22"/>
        <end position="392"/>
    </location>
</feature>
<name>A0AA39WU29_9PEZI</name>
<comment type="caution">
    <text evidence="2">The sequence shown here is derived from an EMBL/GenBank/DDBJ whole genome shotgun (WGS) entry which is preliminary data.</text>
</comment>
<dbReference type="Proteomes" id="UP001174934">
    <property type="component" value="Unassembled WGS sequence"/>
</dbReference>
<dbReference type="PANTHER" id="PTHR38165">
    <property type="match status" value="1"/>
</dbReference>
<gene>
    <name evidence="2" type="ORF">B0T17DRAFT_591357</name>
</gene>
<dbReference type="CDD" id="cd09220">
    <property type="entry name" value="GH64-GluB-like"/>
    <property type="match status" value="1"/>
</dbReference>
<dbReference type="Gene3D" id="2.60.110.10">
    <property type="entry name" value="Thaumatin"/>
    <property type="match status" value="1"/>
</dbReference>
<dbReference type="InterPro" id="IPR037398">
    <property type="entry name" value="Glyco_hydro_64_fam"/>
</dbReference>
<dbReference type="InterPro" id="IPR032477">
    <property type="entry name" value="Glyco_hydro_64"/>
</dbReference>
<evidence type="ECO:0000313" key="3">
    <source>
        <dbReference type="Proteomes" id="UP001174934"/>
    </source>
</evidence>
<organism evidence="2 3">
    <name type="scientific">Bombardia bombarda</name>
    <dbReference type="NCBI Taxonomy" id="252184"/>
    <lineage>
        <taxon>Eukaryota</taxon>
        <taxon>Fungi</taxon>
        <taxon>Dikarya</taxon>
        <taxon>Ascomycota</taxon>
        <taxon>Pezizomycotina</taxon>
        <taxon>Sordariomycetes</taxon>
        <taxon>Sordariomycetidae</taxon>
        <taxon>Sordariales</taxon>
        <taxon>Lasiosphaeriaceae</taxon>
        <taxon>Bombardia</taxon>
    </lineage>
</organism>